<evidence type="ECO:0000259" key="9">
    <source>
        <dbReference type="Pfam" id="PF21365"/>
    </source>
</evidence>
<dbReference type="InterPro" id="IPR017853">
    <property type="entry name" value="GH"/>
</dbReference>
<dbReference type="CDD" id="cd06593">
    <property type="entry name" value="GH31_xylosidase_YicI"/>
    <property type="match status" value="1"/>
</dbReference>
<dbReference type="GO" id="GO:0005975">
    <property type="term" value="P:carbohydrate metabolic process"/>
    <property type="evidence" value="ECO:0007669"/>
    <property type="project" value="InterPro"/>
</dbReference>
<comment type="caution">
    <text evidence="10">The sequence shown here is derived from an EMBL/GenBank/DDBJ whole genome shotgun (WGS) entry which is preliminary data.</text>
</comment>
<dbReference type="Pfam" id="PF01055">
    <property type="entry name" value="Glyco_hydro_31_2nd"/>
    <property type="match status" value="1"/>
</dbReference>
<dbReference type="Gene3D" id="2.60.40.1180">
    <property type="entry name" value="Golgi alpha-mannosidase II"/>
    <property type="match status" value="2"/>
</dbReference>
<dbReference type="OrthoDB" id="176168at2"/>
<feature type="domain" description="Glycosyl hydrolase family 31 C-terminal" evidence="9">
    <location>
        <begin position="582"/>
        <end position="667"/>
    </location>
</feature>
<sequence>MKFSDGQWLLKDDVTLYAPSEARDIQISDDTMTVFAPYKQIIQRGDTLNAPQFTIKFFSPANDVIGVKLYHFRDMGYGNPEFIINHSKDVNVAIENNEDYAILTSNKLSVKVSKKTWKIDYCYDGKHLTGSSYKDMAYIIRDDRRTYVKEQLSLDVGECVYGLGERFSHFVKNGQVVDIWNKDGGTNSEQSYKNIPFYITNKNYGVFVNHSELVSFEVASEKVESVQFSVPGEYLEYFVIGGSNPKEVLQNYTLLTGKPSLPPAWSFGLWLTTSFTTNYDEKTVNSFIDGMFERDIPLHVFHFDCFWMKEFQWCDFEWDKDVFPDPKGMIQRLKAKGLKICVWINSYIAQKSPLFDEGMEKGYFLKKHNGKVWQWDLWQAGMAIVDFTNPEACDWYKDKLSTLIDIGVDCFKTDFGERIPTDVVYYDGSDPMKMHNYYTYLYNKTVYELLKERLGEDKAVVFARSATVGSQKFPVHWGGDCTATYGSMAESLRGGLSLCLSGFGFWSHDISGFESTATPDIYKRWCAFGLLSTHSRLHGSNSYRVPWLFDEEAVDVLRFFTKLKCSLMPYIFAKACETAATGIPEMRAMLLEFPEDPACDYLDRQYMLGDSLLVAPIFNENGKVSYYLPKGKWTNFINGKVLEGGTWYSETHDYMSIPLMVKENSIIAVGNDDTKPDYDYAKNVTFHVFELQSGKTATAEIHDLSDNLENSITITRNGDVLKVQISNSAKAWSLLLRNAANADCKDAISVVSEAKGVRIVPKDNITRLSIKIK</sequence>
<dbReference type="STRING" id="1450648.CLORY_32480"/>
<accession>A0A1V4II19</accession>
<dbReference type="GO" id="GO:0061634">
    <property type="term" value="F:alpha-D-xyloside xylohydrolase"/>
    <property type="evidence" value="ECO:0007669"/>
    <property type="project" value="UniProtKB-EC"/>
</dbReference>
<reference evidence="10 11" key="1">
    <citation type="submission" date="2017-03" db="EMBL/GenBank/DDBJ databases">
        <title>Genome sequence of Clostridium oryzae DSM 28571.</title>
        <authorList>
            <person name="Poehlein A."/>
            <person name="Daniel R."/>
        </authorList>
    </citation>
    <scope>NUCLEOTIDE SEQUENCE [LARGE SCALE GENOMIC DNA]</scope>
    <source>
        <strain evidence="10 11">DSM 28571</strain>
    </source>
</reference>
<dbReference type="SUPFAM" id="SSF51011">
    <property type="entry name" value="Glycosyl hydrolase domain"/>
    <property type="match status" value="1"/>
</dbReference>
<dbReference type="NCBIfam" id="NF007940">
    <property type="entry name" value="PRK10658.1"/>
    <property type="match status" value="1"/>
</dbReference>
<evidence type="ECO:0000256" key="3">
    <source>
        <dbReference type="ARBA" id="ARBA00023295"/>
    </source>
</evidence>
<proteinExistence type="inferred from homology"/>
<dbReference type="SUPFAM" id="SSF117125">
    <property type="entry name" value="Putative glucosidase YicI, C-terminal domain"/>
    <property type="match status" value="1"/>
</dbReference>
<dbReference type="AlphaFoldDB" id="A0A1V4II19"/>
<dbReference type="InterPro" id="IPR050985">
    <property type="entry name" value="Alpha-glycosidase_related"/>
</dbReference>
<protein>
    <recommendedName>
        <fullName evidence="5">alpha-D-xyloside xylohydrolase</fullName>
        <ecNumber evidence="5">3.2.1.177</ecNumber>
    </recommendedName>
</protein>
<dbReference type="InterPro" id="IPR025887">
    <property type="entry name" value="Glyco_hydro_31_N_dom"/>
</dbReference>
<gene>
    <name evidence="10" type="primary">yicI_3</name>
    <name evidence="10" type="ORF">CLORY_32480</name>
</gene>
<dbReference type="Pfam" id="PF13802">
    <property type="entry name" value="Gal_mutarotas_2"/>
    <property type="match status" value="1"/>
</dbReference>
<dbReference type="FunFam" id="3.20.20.80:FF:000053">
    <property type="entry name" value="Alpha-xylosidase YicI"/>
    <property type="match status" value="1"/>
</dbReference>
<name>A0A1V4II19_9CLOT</name>
<keyword evidence="2 6" id="KW-0378">Hydrolase</keyword>
<comment type="similarity">
    <text evidence="1 6">Belongs to the glycosyl hydrolase 31 family.</text>
</comment>
<evidence type="ECO:0000313" key="11">
    <source>
        <dbReference type="Proteomes" id="UP000190080"/>
    </source>
</evidence>
<evidence type="ECO:0000256" key="1">
    <source>
        <dbReference type="ARBA" id="ARBA00007806"/>
    </source>
</evidence>
<keyword evidence="11" id="KW-1185">Reference proteome</keyword>
<keyword evidence="3 6" id="KW-0326">Glycosidase</keyword>
<dbReference type="PANTHER" id="PTHR43053">
    <property type="entry name" value="GLYCOSIDASE FAMILY 31"/>
    <property type="match status" value="1"/>
</dbReference>
<evidence type="ECO:0000256" key="5">
    <source>
        <dbReference type="ARBA" id="ARBA00066962"/>
    </source>
</evidence>
<dbReference type="EC" id="3.2.1.177" evidence="5"/>
<evidence type="ECO:0000313" key="10">
    <source>
        <dbReference type="EMBL" id="OPJ59500.1"/>
    </source>
</evidence>
<dbReference type="SUPFAM" id="SSF74650">
    <property type="entry name" value="Galactose mutarotase-like"/>
    <property type="match status" value="1"/>
</dbReference>
<dbReference type="InterPro" id="IPR000322">
    <property type="entry name" value="Glyco_hydro_31_TIM"/>
</dbReference>
<dbReference type="Pfam" id="PF21365">
    <property type="entry name" value="Glyco_hydro_31_3rd"/>
    <property type="match status" value="1"/>
</dbReference>
<dbReference type="Proteomes" id="UP000190080">
    <property type="component" value="Unassembled WGS sequence"/>
</dbReference>
<evidence type="ECO:0000259" key="8">
    <source>
        <dbReference type="Pfam" id="PF13802"/>
    </source>
</evidence>
<comment type="catalytic activity">
    <reaction evidence="4">
        <text>Hydrolysis of terminal, non-reducing alpha-D-xylose residues with release of alpha-D-xylose.</text>
        <dbReference type="EC" id="3.2.1.177"/>
    </reaction>
</comment>
<dbReference type="CDD" id="cd14752">
    <property type="entry name" value="GH31_N"/>
    <property type="match status" value="1"/>
</dbReference>
<evidence type="ECO:0000256" key="2">
    <source>
        <dbReference type="ARBA" id="ARBA00022801"/>
    </source>
</evidence>
<dbReference type="InterPro" id="IPR011013">
    <property type="entry name" value="Gal_mutarotase_sf_dom"/>
</dbReference>
<dbReference type="InterPro" id="IPR048395">
    <property type="entry name" value="Glyco_hydro_31_C"/>
</dbReference>
<feature type="domain" description="Glycoside hydrolase family 31 TIM barrel" evidence="7">
    <location>
        <begin position="259"/>
        <end position="572"/>
    </location>
</feature>
<dbReference type="SUPFAM" id="SSF51445">
    <property type="entry name" value="(Trans)glycosidases"/>
    <property type="match status" value="1"/>
</dbReference>
<dbReference type="GO" id="GO:0030246">
    <property type="term" value="F:carbohydrate binding"/>
    <property type="evidence" value="ECO:0007669"/>
    <property type="project" value="InterPro"/>
</dbReference>
<dbReference type="Gene3D" id="3.20.20.80">
    <property type="entry name" value="Glycosidases"/>
    <property type="match status" value="1"/>
</dbReference>
<organism evidence="10 11">
    <name type="scientific">Clostridium oryzae</name>
    <dbReference type="NCBI Taxonomy" id="1450648"/>
    <lineage>
        <taxon>Bacteria</taxon>
        <taxon>Bacillati</taxon>
        <taxon>Bacillota</taxon>
        <taxon>Clostridia</taxon>
        <taxon>Eubacteriales</taxon>
        <taxon>Clostridiaceae</taxon>
        <taxon>Clostridium</taxon>
    </lineage>
</organism>
<dbReference type="RefSeq" id="WP_079426403.1">
    <property type="nucleotide sequence ID" value="NZ_MZGV01000043.1"/>
</dbReference>
<evidence type="ECO:0000256" key="4">
    <source>
        <dbReference type="ARBA" id="ARBA00052064"/>
    </source>
</evidence>
<dbReference type="PANTHER" id="PTHR43053:SF4">
    <property type="entry name" value="MYOGENESIS-REGULATING GLYCOSIDASE"/>
    <property type="match status" value="1"/>
</dbReference>
<feature type="domain" description="Glycoside hydrolase family 31 N-terminal" evidence="8">
    <location>
        <begin position="55"/>
        <end position="216"/>
    </location>
</feature>
<dbReference type="InterPro" id="IPR013780">
    <property type="entry name" value="Glyco_hydro_b"/>
</dbReference>
<evidence type="ECO:0000256" key="6">
    <source>
        <dbReference type="RuleBase" id="RU361185"/>
    </source>
</evidence>
<dbReference type="Gene3D" id="2.60.40.1760">
    <property type="entry name" value="glycosyl hydrolase (family 31)"/>
    <property type="match status" value="1"/>
</dbReference>
<dbReference type="EMBL" id="MZGV01000043">
    <property type="protein sequence ID" value="OPJ59500.1"/>
    <property type="molecule type" value="Genomic_DNA"/>
</dbReference>
<evidence type="ECO:0000259" key="7">
    <source>
        <dbReference type="Pfam" id="PF01055"/>
    </source>
</evidence>